<dbReference type="Pfam" id="PF07366">
    <property type="entry name" value="SnoaL"/>
    <property type="match status" value="1"/>
</dbReference>
<feature type="domain" description="SMP-30/Gluconolactonase/LRE-like region" evidence="2">
    <location>
        <begin position="186"/>
        <end position="405"/>
    </location>
</feature>
<dbReference type="InterPro" id="IPR013658">
    <property type="entry name" value="SGL"/>
</dbReference>
<dbReference type="Proteomes" id="UP000282977">
    <property type="component" value="Unassembled WGS sequence"/>
</dbReference>
<dbReference type="InterPro" id="IPR052998">
    <property type="entry name" value="Hetero-Diels-Alderase-like"/>
</dbReference>
<dbReference type="Gene3D" id="2.120.10.30">
    <property type="entry name" value="TolB, C-terminal domain"/>
    <property type="match status" value="1"/>
</dbReference>
<feature type="chain" id="PRO_5019454822" description="SMP-30/Gluconolactonase/LRE-like region domain-containing protein" evidence="1">
    <location>
        <begin position="23"/>
        <end position="455"/>
    </location>
</feature>
<evidence type="ECO:0000256" key="1">
    <source>
        <dbReference type="SAM" id="SignalP"/>
    </source>
</evidence>
<dbReference type="SUPFAM" id="SSF54427">
    <property type="entry name" value="NTF2-like"/>
    <property type="match status" value="1"/>
</dbReference>
<dbReference type="GO" id="GO:0030638">
    <property type="term" value="P:polyketide metabolic process"/>
    <property type="evidence" value="ECO:0007669"/>
    <property type="project" value="InterPro"/>
</dbReference>
<gene>
    <name evidence="3" type="ORF">ENE74_09130</name>
</gene>
<evidence type="ECO:0000313" key="3">
    <source>
        <dbReference type="EMBL" id="RVT42345.1"/>
    </source>
</evidence>
<evidence type="ECO:0000313" key="4">
    <source>
        <dbReference type="Proteomes" id="UP000282977"/>
    </source>
</evidence>
<reference evidence="3 4" key="1">
    <citation type="submission" date="2019-01" db="EMBL/GenBank/DDBJ databases">
        <authorList>
            <person name="Chen W.-M."/>
        </authorList>
    </citation>
    <scope>NUCLEOTIDE SEQUENCE [LARGE SCALE GENOMIC DNA]</scope>
    <source>
        <strain evidence="3 4">TLA-22</strain>
    </source>
</reference>
<feature type="signal peptide" evidence="1">
    <location>
        <begin position="1"/>
        <end position="22"/>
    </location>
</feature>
<proteinExistence type="predicted"/>
<dbReference type="InterPro" id="IPR009959">
    <property type="entry name" value="Cyclase_SnoaL-like"/>
</dbReference>
<dbReference type="OrthoDB" id="9775406at2"/>
<keyword evidence="1" id="KW-0732">Signal</keyword>
<dbReference type="Pfam" id="PF08450">
    <property type="entry name" value="SGL"/>
    <property type="match status" value="1"/>
</dbReference>
<organism evidence="3 4">
    <name type="scientific">Sphingobium algorifonticola</name>
    <dbReference type="NCBI Taxonomy" id="2008318"/>
    <lineage>
        <taxon>Bacteria</taxon>
        <taxon>Pseudomonadati</taxon>
        <taxon>Pseudomonadota</taxon>
        <taxon>Alphaproteobacteria</taxon>
        <taxon>Sphingomonadales</taxon>
        <taxon>Sphingomonadaceae</taxon>
        <taxon>Sphingobium</taxon>
    </lineage>
</organism>
<dbReference type="InterPro" id="IPR032710">
    <property type="entry name" value="NTF2-like_dom_sf"/>
</dbReference>
<sequence>MMRSAFWTIGCAVATAATAQFAAAQTAQSSVNADVLPTTTAGTVIEGIPRPFGLAGGPPRPFSGADYAAGLAMLRRSLPDLRITILSRDTIGSRTVLRLQFSGRFSGAPLLGYKANGALVEFDAIDIIDREAGGKIAKVTTSTNLFALLRAITTAMPVREPVRPLEGKTVYRARPGDFIESLAAEPDGSLLMTLLYTGTIMRLSPDGKTQLIARLPGYRPGSPGFICLVREKDGTVYATVQNHDPAGQPVSQLWRMNLNGELEEIVTFPPEAQPNGLTSDGRGGIIVGDNVAGLWHVDPAKRSVARWSLDPLLSRRDYIGTLPAANGVQRIGDLVYVTNSDCGLLLRLPIAKNGSAGVPTVVATSVPGDDFALDIDGTAYVTTHPHDSVIQVAPDGTSTVIATAAQALAGPTSAVIMKDRGVRYLYVANDGGIFANRARSDQTPGITRYRLEAAQ</sequence>
<keyword evidence="4" id="KW-1185">Reference proteome</keyword>
<dbReference type="InterPro" id="IPR011042">
    <property type="entry name" value="6-blade_b-propeller_TolB-like"/>
</dbReference>
<comment type="caution">
    <text evidence="3">The sequence shown here is derived from an EMBL/GenBank/DDBJ whole genome shotgun (WGS) entry which is preliminary data.</text>
</comment>
<evidence type="ECO:0000259" key="2">
    <source>
        <dbReference type="Pfam" id="PF08450"/>
    </source>
</evidence>
<accession>A0A437JA26</accession>
<dbReference type="SUPFAM" id="SSF63829">
    <property type="entry name" value="Calcium-dependent phosphotriesterase"/>
    <property type="match status" value="1"/>
</dbReference>
<dbReference type="Gene3D" id="3.10.450.50">
    <property type="match status" value="1"/>
</dbReference>
<dbReference type="AlphaFoldDB" id="A0A437JA26"/>
<dbReference type="EMBL" id="RZUL01000002">
    <property type="protein sequence ID" value="RVT42345.1"/>
    <property type="molecule type" value="Genomic_DNA"/>
</dbReference>
<name>A0A437JA26_9SPHN</name>
<dbReference type="PANTHER" id="PTHR42060:SF1">
    <property type="entry name" value="NHL REPEAT-CONTAINING PROTEIN"/>
    <property type="match status" value="1"/>
</dbReference>
<protein>
    <recommendedName>
        <fullName evidence="2">SMP-30/Gluconolactonase/LRE-like region domain-containing protein</fullName>
    </recommendedName>
</protein>
<dbReference type="RefSeq" id="WP_127690521.1">
    <property type="nucleotide sequence ID" value="NZ_RZUL01000002.1"/>
</dbReference>
<dbReference type="PANTHER" id="PTHR42060">
    <property type="entry name" value="NHL REPEAT-CONTAINING PROTEIN-RELATED"/>
    <property type="match status" value="1"/>
</dbReference>